<dbReference type="AlphaFoldDB" id="A0A5C5FLA0"/>
<keyword evidence="1" id="KW-0732">Signal</keyword>
<accession>A0A5C5FLA0</accession>
<proteinExistence type="predicted"/>
<protein>
    <recommendedName>
        <fullName evidence="4">Secreted protein</fullName>
    </recommendedName>
</protein>
<keyword evidence="3" id="KW-1185">Reference proteome</keyword>
<evidence type="ECO:0000313" key="3">
    <source>
        <dbReference type="Proteomes" id="UP000311382"/>
    </source>
</evidence>
<sequence>MPCLLLALIASCAGGGVAPFGSSGAQTAASGRRRFLCRVAARSNGVLLDTRAAAFLEDSQSGSERPATLAWGRTLCKPGLAEPSVRSPTR</sequence>
<evidence type="ECO:0008006" key="4">
    <source>
        <dbReference type="Google" id="ProtNLM"/>
    </source>
</evidence>
<dbReference type="Proteomes" id="UP000311382">
    <property type="component" value="Unassembled WGS sequence"/>
</dbReference>
<dbReference type="EMBL" id="SOZI01000194">
    <property type="protein sequence ID" value="TNY17530.1"/>
    <property type="molecule type" value="Genomic_DNA"/>
</dbReference>
<evidence type="ECO:0000256" key="1">
    <source>
        <dbReference type="SAM" id="SignalP"/>
    </source>
</evidence>
<gene>
    <name evidence="2" type="ORF">DMC30DRAFT_405577</name>
</gene>
<organism evidence="2 3">
    <name type="scientific">Rhodotorula diobovata</name>
    <dbReference type="NCBI Taxonomy" id="5288"/>
    <lineage>
        <taxon>Eukaryota</taxon>
        <taxon>Fungi</taxon>
        <taxon>Dikarya</taxon>
        <taxon>Basidiomycota</taxon>
        <taxon>Pucciniomycotina</taxon>
        <taxon>Microbotryomycetes</taxon>
        <taxon>Sporidiobolales</taxon>
        <taxon>Sporidiobolaceae</taxon>
        <taxon>Rhodotorula</taxon>
    </lineage>
</organism>
<name>A0A5C5FLA0_9BASI</name>
<evidence type="ECO:0000313" key="2">
    <source>
        <dbReference type="EMBL" id="TNY17530.1"/>
    </source>
</evidence>
<feature type="chain" id="PRO_5023114322" description="Secreted protein" evidence="1">
    <location>
        <begin position="19"/>
        <end position="90"/>
    </location>
</feature>
<comment type="caution">
    <text evidence="2">The sequence shown here is derived from an EMBL/GenBank/DDBJ whole genome shotgun (WGS) entry which is preliminary data.</text>
</comment>
<reference evidence="2 3" key="1">
    <citation type="submission" date="2019-03" db="EMBL/GenBank/DDBJ databases">
        <title>Rhodosporidium diobovatum UCD-FST 08-225 genome sequencing, assembly, and annotation.</title>
        <authorList>
            <person name="Fakankun I.U."/>
            <person name="Fristensky B."/>
            <person name="Levin D.B."/>
        </authorList>
    </citation>
    <scope>NUCLEOTIDE SEQUENCE [LARGE SCALE GENOMIC DNA]</scope>
    <source>
        <strain evidence="2 3">UCD-FST 08-225</strain>
    </source>
</reference>
<feature type="signal peptide" evidence="1">
    <location>
        <begin position="1"/>
        <end position="18"/>
    </location>
</feature>
<feature type="non-terminal residue" evidence="2">
    <location>
        <position position="90"/>
    </location>
</feature>